<dbReference type="InterPro" id="IPR000873">
    <property type="entry name" value="AMP-dep_synth/lig_dom"/>
</dbReference>
<dbReference type="PANTHER" id="PTHR43859">
    <property type="entry name" value="ACYL-ACTIVATING ENZYME"/>
    <property type="match status" value="1"/>
</dbReference>
<evidence type="ECO:0000313" key="7">
    <source>
        <dbReference type="EMBL" id="KAF5762487.1"/>
    </source>
</evidence>
<dbReference type="InterPro" id="IPR020845">
    <property type="entry name" value="AMP-binding_CS"/>
</dbReference>
<dbReference type="Pfam" id="PF00501">
    <property type="entry name" value="AMP-binding"/>
    <property type="match status" value="1"/>
</dbReference>
<dbReference type="OrthoDB" id="10253115at2759"/>
<dbReference type="Gramene" id="mRNA:HanXRQr2_Chr16g0777271">
    <property type="protein sequence ID" value="mRNA:HanXRQr2_Chr16g0777271"/>
    <property type="gene ID" value="HanXRQr2_Chr16g0777271"/>
</dbReference>
<dbReference type="FunCoup" id="A0A251S2Y0">
    <property type="interactions" value="211"/>
</dbReference>
<dbReference type="CDD" id="cd12118">
    <property type="entry name" value="ttLC_FACS_AEE21_like"/>
    <property type="match status" value="1"/>
</dbReference>
<evidence type="ECO:0000259" key="5">
    <source>
        <dbReference type="Pfam" id="PF00501"/>
    </source>
</evidence>
<accession>A0A251S2Y0</accession>
<dbReference type="OMA" id="MFIAMQN"/>
<dbReference type="Proteomes" id="UP000215914">
    <property type="component" value="Chromosome 16"/>
</dbReference>
<evidence type="ECO:0000313" key="9">
    <source>
        <dbReference type="Proteomes" id="UP000215914"/>
    </source>
</evidence>
<evidence type="ECO:0000256" key="1">
    <source>
        <dbReference type="ARBA" id="ARBA00004930"/>
    </source>
</evidence>
<keyword evidence="3 8" id="KW-0436">Ligase</keyword>
<dbReference type="Gene3D" id="3.30.300.30">
    <property type="match status" value="1"/>
</dbReference>
<dbReference type="GO" id="GO:0106286">
    <property type="term" value="F:(E)-caffeate-CoA ligase activity"/>
    <property type="evidence" value="ECO:0007669"/>
    <property type="project" value="UniProtKB-ARBA"/>
</dbReference>
<feature type="domain" description="AMP-dependent synthetase/ligase" evidence="5">
    <location>
        <begin position="70"/>
        <end position="455"/>
    </location>
</feature>
<dbReference type="NCBIfam" id="NF006020">
    <property type="entry name" value="PRK08162.1"/>
    <property type="match status" value="1"/>
</dbReference>
<proteinExistence type="inferred from homology"/>
<dbReference type="InParanoid" id="A0A251S2Y0"/>
<dbReference type="FunFam" id="3.30.300.30:FF:000008">
    <property type="entry name" value="2,3-dihydroxybenzoate-AMP ligase"/>
    <property type="match status" value="1"/>
</dbReference>
<dbReference type="EMBL" id="CM007905">
    <property type="protein sequence ID" value="OTF92889.1"/>
    <property type="molecule type" value="Genomic_DNA"/>
</dbReference>
<dbReference type="STRING" id="4232.A0A251S2Y0"/>
<dbReference type="GO" id="GO:0009698">
    <property type="term" value="P:phenylpropanoid metabolic process"/>
    <property type="evidence" value="ECO:0007669"/>
    <property type="project" value="UniProtKB-KW"/>
</dbReference>
<reference evidence="7" key="3">
    <citation type="submission" date="2020-06" db="EMBL/GenBank/DDBJ databases">
        <title>Helianthus annuus Genome sequencing and assembly Release 2.</title>
        <authorList>
            <person name="Gouzy J."/>
            <person name="Langlade N."/>
            <person name="Munos S."/>
        </authorList>
    </citation>
    <scope>NUCLEOTIDE SEQUENCE</scope>
    <source>
        <tissue evidence="7">Leaves</tissue>
    </source>
</reference>
<dbReference type="PROSITE" id="PS00455">
    <property type="entry name" value="AMP_BINDING"/>
    <property type="match status" value="1"/>
</dbReference>
<reference evidence="7 9" key="1">
    <citation type="journal article" date="2017" name="Nature">
        <title>The sunflower genome provides insights into oil metabolism, flowering and Asterid evolution.</title>
        <authorList>
            <person name="Badouin H."/>
            <person name="Gouzy J."/>
            <person name="Grassa C.J."/>
            <person name="Murat F."/>
            <person name="Staton S.E."/>
            <person name="Cottret L."/>
            <person name="Lelandais-Briere C."/>
            <person name="Owens G.L."/>
            <person name="Carrere S."/>
            <person name="Mayjonade B."/>
            <person name="Legrand L."/>
            <person name="Gill N."/>
            <person name="Kane N.C."/>
            <person name="Bowers J.E."/>
            <person name="Hubner S."/>
            <person name="Bellec A."/>
            <person name="Berard A."/>
            <person name="Berges H."/>
            <person name="Blanchet N."/>
            <person name="Boniface M.C."/>
            <person name="Brunel D."/>
            <person name="Catrice O."/>
            <person name="Chaidir N."/>
            <person name="Claudel C."/>
            <person name="Donnadieu C."/>
            <person name="Faraut T."/>
            <person name="Fievet G."/>
            <person name="Helmstetter N."/>
            <person name="King M."/>
            <person name="Knapp S.J."/>
            <person name="Lai Z."/>
            <person name="Le Paslier M.C."/>
            <person name="Lippi Y."/>
            <person name="Lorenzon L."/>
            <person name="Mandel J.R."/>
            <person name="Marage G."/>
            <person name="Marchand G."/>
            <person name="Marquand E."/>
            <person name="Bret-Mestries E."/>
            <person name="Morien E."/>
            <person name="Nambeesan S."/>
            <person name="Nguyen T."/>
            <person name="Pegot-Espagnet P."/>
            <person name="Pouilly N."/>
            <person name="Raftis F."/>
            <person name="Sallet E."/>
            <person name="Schiex T."/>
            <person name="Thomas J."/>
            <person name="Vandecasteele C."/>
            <person name="Vares D."/>
            <person name="Vear F."/>
            <person name="Vautrin S."/>
            <person name="Crespi M."/>
            <person name="Mangin B."/>
            <person name="Burke J.M."/>
            <person name="Salse J."/>
            <person name="Munos S."/>
            <person name="Vincourt P."/>
            <person name="Rieseberg L.H."/>
            <person name="Langlade N.B."/>
        </authorList>
    </citation>
    <scope>NUCLEOTIDE SEQUENCE [LARGE SCALE GENOMIC DNA]</scope>
    <source>
        <strain evidence="9">cv. SF193</strain>
        <tissue evidence="7">Leaves</tissue>
    </source>
</reference>
<evidence type="ECO:0000256" key="3">
    <source>
        <dbReference type="ARBA" id="ARBA00022598"/>
    </source>
</evidence>
<dbReference type="UniPathway" id="UPA00372">
    <property type="reaction ID" value="UER00547"/>
</dbReference>
<dbReference type="InterPro" id="IPR025110">
    <property type="entry name" value="AMP-bd_C"/>
</dbReference>
<dbReference type="InterPro" id="IPR042099">
    <property type="entry name" value="ANL_N_sf"/>
</dbReference>
<dbReference type="AlphaFoldDB" id="A0A251S2Y0"/>
<dbReference type="SUPFAM" id="SSF56801">
    <property type="entry name" value="Acetyl-CoA synthetase-like"/>
    <property type="match status" value="1"/>
</dbReference>
<name>A0A251S2Y0_HELAN</name>
<comment type="pathway">
    <text evidence="1">Phytoalexin biosynthesis; 3,4',5-trihydroxystilbene biosynthesis; 3,4',5-trihydroxystilbene from trans-4-coumarate: step 1/2.</text>
</comment>
<evidence type="ECO:0000313" key="8">
    <source>
        <dbReference type="EMBL" id="OTF92889.1"/>
    </source>
</evidence>
<keyword evidence="4" id="KW-0587">Phenylpropanoid metabolism</keyword>
<dbReference type="Pfam" id="PF13193">
    <property type="entry name" value="AMP-binding_C"/>
    <property type="match status" value="1"/>
</dbReference>
<evidence type="ECO:0000256" key="2">
    <source>
        <dbReference type="ARBA" id="ARBA00006432"/>
    </source>
</evidence>
<dbReference type="InterPro" id="IPR045851">
    <property type="entry name" value="AMP-bd_C_sf"/>
</dbReference>
<organism evidence="8 9">
    <name type="scientific">Helianthus annuus</name>
    <name type="common">Common sunflower</name>
    <dbReference type="NCBI Taxonomy" id="4232"/>
    <lineage>
        <taxon>Eukaryota</taxon>
        <taxon>Viridiplantae</taxon>
        <taxon>Streptophyta</taxon>
        <taxon>Embryophyta</taxon>
        <taxon>Tracheophyta</taxon>
        <taxon>Spermatophyta</taxon>
        <taxon>Magnoliopsida</taxon>
        <taxon>eudicotyledons</taxon>
        <taxon>Gunneridae</taxon>
        <taxon>Pentapetalae</taxon>
        <taxon>asterids</taxon>
        <taxon>campanulids</taxon>
        <taxon>Asterales</taxon>
        <taxon>Asteraceae</taxon>
        <taxon>Asteroideae</taxon>
        <taxon>Heliantheae alliance</taxon>
        <taxon>Heliantheae</taxon>
        <taxon>Helianthus</taxon>
    </lineage>
</organism>
<protein>
    <submittedName>
        <fullName evidence="7">AMP-dependent synthetase/ligase, AMP-binding enzyme domain-containing protein</fullName>
    </submittedName>
    <submittedName>
        <fullName evidence="8">Putative AMP-dependent synthetase and ligase family protein</fullName>
    </submittedName>
</protein>
<feature type="domain" description="AMP-binding enzyme C-terminal" evidence="6">
    <location>
        <begin position="505"/>
        <end position="579"/>
    </location>
</feature>
<reference evidence="8" key="2">
    <citation type="submission" date="2017-02" db="EMBL/GenBank/DDBJ databases">
        <title>Sunflower complete genome.</title>
        <authorList>
            <person name="Langlade N."/>
            <person name="Munos S."/>
        </authorList>
    </citation>
    <scope>NUCLEOTIDE SEQUENCE [LARGE SCALE GENOMIC DNA]</scope>
    <source>
        <tissue evidence="8">Leaves</tissue>
    </source>
</reference>
<dbReference type="PANTHER" id="PTHR43859:SF5">
    <property type="entry name" value="ISOVALERATE--COA LIGASE AAE2"/>
    <property type="match status" value="1"/>
</dbReference>
<sequence>MNRIFHKTKPWFIRTTHFQTIRTGQHLRRYSQVSELPEAADDLRAESWRSVEGLVRCSANFVPLSPISFLERAADVYRERTSVVYRSLKYTWEETHGRCVKLASALTQLGVKRGDVVATLAPNVPAMQELHFAVPMAGAILCTFNTRHDSTMIATLLTHSETKILFVDHQFLHTALAALNLLKPPHTKPPLIVTITYEGTPPQSELNTNAYHQYESLIEGGVSGFNVVRPTDEWDPISLNYTSGTTSRPKGVVYSHRGAYLNSIATVFMHGMGARTTYLWTVPMFHCNGWCVTWGLAAIGGTNICIRRCDPKDIFDNIDLHKVTHMGGAPTVLNMIVNSPVTERKPLPHKVEIMTGGAPPPPLILSKMEELGFGVSHLYGLTETYGPGTLCLWKPEWDSLPTEERLKLKTRQGVRHLGLDSVDVKDPITMESVECDGKAMGEVMFRGNTVMSGYLKDTKATEEAFAGGWFRSGDLAVKHPDGYIEVKDRSKDIIISGGENISTVEVETVIYSHPAVLEVAVVARPDNHWGQTPCAFVKLKDGFSVDGQEIIDYCRNRMPRYMAPKTVIFEDLPRTSTGKVQKFLLREKAKALGSIS</sequence>
<evidence type="ECO:0000256" key="4">
    <source>
        <dbReference type="ARBA" id="ARBA00023051"/>
    </source>
</evidence>
<comment type="similarity">
    <text evidence="2">Belongs to the ATP-dependent AMP-binding enzyme family.</text>
</comment>
<keyword evidence="9" id="KW-1185">Reference proteome</keyword>
<dbReference type="FunFam" id="3.40.50.12780:FF:000003">
    <property type="entry name" value="Long-chain-fatty-acid--CoA ligase FadD"/>
    <property type="match status" value="1"/>
</dbReference>
<dbReference type="EMBL" id="MNCJ02000331">
    <property type="protein sequence ID" value="KAF5762487.1"/>
    <property type="molecule type" value="Genomic_DNA"/>
</dbReference>
<evidence type="ECO:0000259" key="6">
    <source>
        <dbReference type="Pfam" id="PF13193"/>
    </source>
</evidence>
<gene>
    <name evidence="8" type="ORF">HannXRQ_Chr16g0526911</name>
    <name evidence="7" type="ORF">HanXRQr2_Chr16g0777271</name>
</gene>
<dbReference type="Gene3D" id="3.40.50.12780">
    <property type="entry name" value="N-terminal domain of ligase-like"/>
    <property type="match status" value="1"/>
</dbReference>